<dbReference type="EMBL" id="SIHJ01000001">
    <property type="protein sequence ID" value="TWT35849.1"/>
    <property type="molecule type" value="Genomic_DNA"/>
</dbReference>
<keyword evidence="3" id="KW-0808">Transferase</keyword>
<dbReference type="Proteomes" id="UP000316714">
    <property type="component" value="Unassembled WGS sequence"/>
</dbReference>
<evidence type="ECO:0000313" key="3">
    <source>
        <dbReference type="EMBL" id="TWT35849.1"/>
    </source>
</evidence>
<dbReference type="InterPro" id="IPR002213">
    <property type="entry name" value="UDP_glucos_trans"/>
</dbReference>
<evidence type="ECO:0000313" key="4">
    <source>
        <dbReference type="Proteomes" id="UP000316714"/>
    </source>
</evidence>
<dbReference type="InterPro" id="IPR010610">
    <property type="entry name" value="EryCIII-like_C"/>
</dbReference>
<dbReference type="GO" id="GO:0033072">
    <property type="term" value="P:vancomycin biosynthetic process"/>
    <property type="evidence" value="ECO:0007669"/>
    <property type="project" value="UniProtKB-ARBA"/>
</dbReference>
<reference evidence="3 4" key="1">
    <citation type="submission" date="2019-02" db="EMBL/GenBank/DDBJ databases">
        <title>Deep-cultivation of Planctomycetes and their phenomic and genomic characterization uncovers novel biology.</title>
        <authorList>
            <person name="Wiegand S."/>
            <person name="Jogler M."/>
            <person name="Boedeker C."/>
            <person name="Pinto D."/>
            <person name="Vollmers J."/>
            <person name="Rivas-Marin E."/>
            <person name="Kohn T."/>
            <person name="Peeters S.H."/>
            <person name="Heuer A."/>
            <person name="Rast P."/>
            <person name="Oberbeckmann S."/>
            <person name="Bunk B."/>
            <person name="Jeske O."/>
            <person name="Meyerdierks A."/>
            <person name="Storesund J.E."/>
            <person name="Kallscheuer N."/>
            <person name="Luecker S."/>
            <person name="Lage O.M."/>
            <person name="Pohl T."/>
            <person name="Merkel B.J."/>
            <person name="Hornburger P."/>
            <person name="Mueller R.-W."/>
            <person name="Bruemmer F."/>
            <person name="Labrenz M."/>
            <person name="Spormann A.M."/>
            <person name="Op Den Camp H."/>
            <person name="Overmann J."/>
            <person name="Amann R."/>
            <person name="Jetten M.S.M."/>
            <person name="Mascher T."/>
            <person name="Medema M.H."/>
            <person name="Devos D.P."/>
            <person name="Kaster A.-K."/>
            <person name="Ovreas L."/>
            <person name="Rohde M."/>
            <person name="Galperin M.Y."/>
            <person name="Jogler C."/>
        </authorList>
    </citation>
    <scope>NUCLEOTIDE SEQUENCE [LARGE SCALE GENOMIC DNA]</scope>
    <source>
        <strain evidence="3 4">KOR34</strain>
    </source>
</reference>
<dbReference type="Pfam" id="PF06722">
    <property type="entry name" value="EryCIII-like_C"/>
    <property type="match status" value="1"/>
</dbReference>
<dbReference type="GO" id="GO:0016758">
    <property type="term" value="F:hexosyltransferase activity"/>
    <property type="evidence" value="ECO:0007669"/>
    <property type="project" value="InterPro"/>
</dbReference>
<dbReference type="RefSeq" id="WP_197531112.1">
    <property type="nucleotide sequence ID" value="NZ_SIHJ01000001.1"/>
</dbReference>
<sequence>MHFLLTALGSYGDVHPMIGLGAALVARGHEVEVVANPYFEQEIRTASLGFVPMGTQQQYHDMTRHPDLWRPRQSLPMIVREASLAFLREMHRELTARCRPGETVIAAHGLDLASRVVRDQGLAPVASVTFAPLSMWSRRTPPKLPIAFTRPWLPGWVNQAQFLLGERAVLRPLIAPELNALRAELGLPPVGRLMPDWWYADACNLCLFPDWFAPPQPDWPAGTECVGFPLWDGGCHRPLSDACQAFLDEGEPPIVFTPGSANRQSAELMAQAAEACRLLGRRGVLLTKFAEQLPADLPQGVRRFEFEPLSQLLPKCAAFVHHGGIGSSSQGLAAGTPQLIRPQAFDQQDNAARLRALGVAGELSPRRFNERTAAAALERLLGSDEVRESCRRQARRCDGQAARNRACGVLEGLLAAPAGASTS</sequence>
<dbReference type="Gene3D" id="3.40.50.2000">
    <property type="entry name" value="Glycogen Phosphorylase B"/>
    <property type="match status" value="2"/>
</dbReference>
<dbReference type="Pfam" id="PF03033">
    <property type="entry name" value="Glyco_transf_28"/>
    <property type="match status" value="1"/>
</dbReference>
<dbReference type="PANTHER" id="PTHR48050:SF13">
    <property type="entry name" value="STEROL 3-BETA-GLUCOSYLTRANSFERASE UGT80A2"/>
    <property type="match status" value="1"/>
</dbReference>
<keyword evidence="4" id="KW-1185">Reference proteome</keyword>
<dbReference type="CDD" id="cd03784">
    <property type="entry name" value="GT1_Gtf-like"/>
    <property type="match status" value="1"/>
</dbReference>
<protein>
    <submittedName>
        <fullName evidence="3">MurG-like transferase</fullName>
        <ecNumber evidence="3">2.4.1.302</ecNumber>
    </submittedName>
</protein>
<proteinExistence type="predicted"/>
<accession>A0A5C5VD71</accession>
<dbReference type="GO" id="GO:0005975">
    <property type="term" value="P:carbohydrate metabolic process"/>
    <property type="evidence" value="ECO:0007669"/>
    <property type="project" value="InterPro"/>
</dbReference>
<dbReference type="InterPro" id="IPR004276">
    <property type="entry name" value="GlycoTrans_28_N"/>
</dbReference>
<feature type="domain" description="Erythromycin biosynthesis protein CIII-like C-terminal" evidence="2">
    <location>
        <begin position="293"/>
        <end position="393"/>
    </location>
</feature>
<organism evidence="3 4">
    <name type="scientific">Posidoniimonas corsicana</name>
    <dbReference type="NCBI Taxonomy" id="1938618"/>
    <lineage>
        <taxon>Bacteria</taxon>
        <taxon>Pseudomonadati</taxon>
        <taxon>Planctomycetota</taxon>
        <taxon>Planctomycetia</taxon>
        <taxon>Pirellulales</taxon>
        <taxon>Lacipirellulaceae</taxon>
        <taxon>Posidoniimonas</taxon>
    </lineage>
</organism>
<dbReference type="PANTHER" id="PTHR48050">
    <property type="entry name" value="STEROL 3-BETA-GLUCOSYLTRANSFERASE"/>
    <property type="match status" value="1"/>
</dbReference>
<evidence type="ECO:0000259" key="1">
    <source>
        <dbReference type="Pfam" id="PF03033"/>
    </source>
</evidence>
<name>A0A5C5VD71_9BACT</name>
<dbReference type="EC" id="2.4.1.302" evidence="3"/>
<dbReference type="GO" id="GO:0008194">
    <property type="term" value="F:UDP-glycosyltransferase activity"/>
    <property type="evidence" value="ECO:0007669"/>
    <property type="project" value="InterPro"/>
</dbReference>
<dbReference type="SUPFAM" id="SSF53756">
    <property type="entry name" value="UDP-Glycosyltransferase/glycogen phosphorylase"/>
    <property type="match status" value="1"/>
</dbReference>
<feature type="domain" description="Glycosyltransferase family 28 N-terminal" evidence="1">
    <location>
        <begin position="3"/>
        <end position="73"/>
    </location>
</feature>
<comment type="caution">
    <text evidence="3">The sequence shown here is derived from an EMBL/GenBank/DDBJ whole genome shotgun (WGS) entry which is preliminary data.</text>
</comment>
<dbReference type="AlphaFoldDB" id="A0A5C5VD71"/>
<dbReference type="InterPro" id="IPR050426">
    <property type="entry name" value="Glycosyltransferase_28"/>
</dbReference>
<keyword evidence="3" id="KW-0328">Glycosyltransferase</keyword>
<evidence type="ECO:0000259" key="2">
    <source>
        <dbReference type="Pfam" id="PF06722"/>
    </source>
</evidence>
<gene>
    <name evidence="3" type="ORF">KOR34_07440</name>
</gene>